<evidence type="ECO:0000313" key="3">
    <source>
        <dbReference type="Proteomes" id="UP000232453"/>
    </source>
</evidence>
<dbReference type="EMBL" id="PHUJ01000003">
    <property type="protein sequence ID" value="PKB30414.1"/>
    <property type="molecule type" value="Genomic_DNA"/>
</dbReference>
<dbReference type="Proteomes" id="UP000232453">
    <property type="component" value="Unassembled WGS sequence"/>
</dbReference>
<gene>
    <name evidence="2" type="ORF">ATL51_2078</name>
</gene>
<dbReference type="AlphaFoldDB" id="A0AA44ZP41"/>
<evidence type="ECO:0000313" key="2">
    <source>
        <dbReference type="EMBL" id="PKB30414.1"/>
    </source>
</evidence>
<dbReference type="Gene3D" id="3.30.530.20">
    <property type="match status" value="1"/>
</dbReference>
<feature type="chain" id="PRO_5041325037" description="Polyketide cyclase/dehydrase/lipid transport protein" evidence="1">
    <location>
        <begin position="22"/>
        <end position="230"/>
    </location>
</feature>
<keyword evidence="1" id="KW-0732">Signal</keyword>
<comment type="caution">
    <text evidence="2">The sequence shown here is derived from an EMBL/GenBank/DDBJ whole genome shotgun (WGS) entry which is preliminary data.</text>
</comment>
<dbReference type="InterPro" id="IPR023393">
    <property type="entry name" value="START-like_dom_sf"/>
</dbReference>
<feature type="signal peptide" evidence="1">
    <location>
        <begin position="1"/>
        <end position="21"/>
    </location>
</feature>
<sequence>MTTRRTVPVVLAVAAMMTVLAARMARRTGASPAEARVPRPGDTLLPRADLQYDRARTLAAPPAEVWPWIAQLGQDRAGFYSFQALENLAGCRITGADRVHPEWQHVEPGDRFRLHPDVALRVAAVEPGAHLVVTSRGGDAPGRTDTAMTWLFHLAPVALPDGTPGTRLHLRERYETGGLVERAAARLTGVVSAVMTWRMLGRLAVLVTGAPAHPSGWSGPGVPLGSRLPA</sequence>
<evidence type="ECO:0000256" key="1">
    <source>
        <dbReference type="SAM" id="SignalP"/>
    </source>
</evidence>
<organism evidence="2 3">
    <name type="scientific">Pseudonocardia alni</name>
    <name type="common">Amycolata alni</name>
    <dbReference type="NCBI Taxonomy" id="33907"/>
    <lineage>
        <taxon>Bacteria</taxon>
        <taxon>Bacillati</taxon>
        <taxon>Actinomycetota</taxon>
        <taxon>Actinomycetes</taxon>
        <taxon>Pseudonocardiales</taxon>
        <taxon>Pseudonocardiaceae</taxon>
        <taxon>Pseudonocardia</taxon>
    </lineage>
</organism>
<dbReference type="SUPFAM" id="SSF55961">
    <property type="entry name" value="Bet v1-like"/>
    <property type="match status" value="1"/>
</dbReference>
<dbReference type="RefSeq" id="WP_174565870.1">
    <property type="nucleotide sequence ID" value="NZ_JBEPFP010000032.1"/>
</dbReference>
<accession>A0AA44ZP41</accession>
<proteinExistence type="predicted"/>
<evidence type="ECO:0008006" key="4">
    <source>
        <dbReference type="Google" id="ProtNLM"/>
    </source>
</evidence>
<reference evidence="2 3" key="1">
    <citation type="submission" date="2017-11" db="EMBL/GenBank/DDBJ databases">
        <title>Sequencing the genomes of 1000 actinobacteria strains.</title>
        <authorList>
            <person name="Klenk H.-P."/>
        </authorList>
    </citation>
    <scope>NUCLEOTIDE SEQUENCE [LARGE SCALE GENOMIC DNA]</scope>
    <source>
        <strain evidence="2 3">DSM 44104</strain>
    </source>
</reference>
<protein>
    <recommendedName>
        <fullName evidence="4">Polyketide cyclase/dehydrase/lipid transport protein</fullName>
    </recommendedName>
</protein>
<name>A0AA44ZP41_PSEA5</name>